<dbReference type="Proteomes" id="UP000198607">
    <property type="component" value="Unassembled WGS sequence"/>
</dbReference>
<protein>
    <submittedName>
        <fullName evidence="3">Uncharacterized conserved protein, contains FIST_N domain</fullName>
    </submittedName>
</protein>
<evidence type="ECO:0000259" key="2">
    <source>
        <dbReference type="SMART" id="SM01204"/>
    </source>
</evidence>
<gene>
    <name evidence="3" type="ORF">SAMN05660652_01504</name>
</gene>
<dbReference type="AlphaFoldDB" id="A0A1G8BFH9"/>
<dbReference type="InterPro" id="IPR019494">
    <property type="entry name" value="FIST_C"/>
</dbReference>
<keyword evidence="4" id="KW-1185">Reference proteome</keyword>
<dbReference type="Pfam" id="PF10442">
    <property type="entry name" value="FIST_C"/>
    <property type="match status" value="1"/>
</dbReference>
<sequence length="383" mass="41640">MSEHHSIRTAQSTATDTRQAVAEFHAQVMQENVGCILFFCSSQYDLDVLAEEMNRRFAGIPVVGCTTAGEIGPAGYCSHSLSGASFPSDSFSVVVGLLQDLKCFEFASAHAFLQTQLKRLEMANPAATGDNSFAFMLIDGLSVREEAVASFLQTALGRIPLVGGSAGDDQRFSRTRIFHDGAFHSDCAALLLISTPFPFQPFKTQHFTRKDERLVVTEADPESRVVREINGLPAAREYARVIGVPLDDLKSFHFASSPVVVVIDGTDYVRSIQKVNPDGSLTFFCAIEEGLVLRVAQGIDLMNNLNAAFDSLSESLGPVQTVLTCDCILRNLEITQKGQKSRVGQVFQQHNAVGFSTYGEQYGGVHMNQTLTGIAIGSDIARR</sequence>
<dbReference type="PANTHER" id="PTHR40252">
    <property type="entry name" value="BLR0328 PROTEIN"/>
    <property type="match status" value="1"/>
</dbReference>
<dbReference type="InterPro" id="IPR013702">
    <property type="entry name" value="FIST_domain_N"/>
</dbReference>
<dbReference type="SMART" id="SM01204">
    <property type="entry name" value="FIST_C"/>
    <property type="match status" value="1"/>
</dbReference>
<organism evidence="3 4">
    <name type="scientific">Propionivibrio dicarboxylicus</name>
    <dbReference type="NCBI Taxonomy" id="83767"/>
    <lineage>
        <taxon>Bacteria</taxon>
        <taxon>Pseudomonadati</taxon>
        <taxon>Pseudomonadota</taxon>
        <taxon>Betaproteobacteria</taxon>
        <taxon>Rhodocyclales</taxon>
        <taxon>Rhodocyclaceae</taxon>
        <taxon>Propionivibrio</taxon>
    </lineage>
</organism>
<name>A0A1G8BFH9_9RHOO</name>
<dbReference type="OrthoDB" id="9770435at2"/>
<evidence type="ECO:0000313" key="4">
    <source>
        <dbReference type="Proteomes" id="UP000198607"/>
    </source>
</evidence>
<dbReference type="NCBIfam" id="NF041558">
    <property type="entry name" value="NosP"/>
    <property type="match status" value="1"/>
</dbReference>
<proteinExistence type="predicted"/>
<dbReference type="EMBL" id="FNCY01000005">
    <property type="protein sequence ID" value="SDH32002.1"/>
    <property type="molecule type" value="Genomic_DNA"/>
</dbReference>
<dbReference type="STRING" id="83767.SAMN05660652_01504"/>
<evidence type="ECO:0000259" key="1">
    <source>
        <dbReference type="SMART" id="SM00897"/>
    </source>
</evidence>
<feature type="domain" description="FIST C-domain" evidence="2">
    <location>
        <begin position="234"/>
        <end position="364"/>
    </location>
</feature>
<evidence type="ECO:0000313" key="3">
    <source>
        <dbReference type="EMBL" id="SDH32002.1"/>
    </source>
</evidence>
<reference evidence="3 4" key="1">
    <citation type="submission" date="2016-10" db="EMBL/GenBank/DDBJ databases">
        <authorList>
            <person name="de Groot N.N."/>
        </authorList>
    </citation>
    <scope>NUCLEOTIDE SEQUENCE [LARGE SCALE GENOMIC DNA]</scope>
    <source>
        <strain evidence="3 4">DSM 5885</strain>
    </source>
</reference>
<accession>A0A1G8BFH9</accession>
<feature type="domain" description="FIST" evidence="1">
    <location>
        <begin position="32"/>
        <end position="233"/>
    </location>
</feature>
<dbReference type="PANTHER" id="PTHR40252:SF2">
    <property type="entry name" value="BLR0328 PROTEIN"/>
    <property type="match status" value="1"/>
</dbReference>
<dbReference type="RefSeq" id="WP_091936142.1">
    <property type="nucleotide sequence ID" value="NZ_FNCY01000005.1"/>
</dbReference>
<dbReference type="SMART" id="SM00897">
    <property type="entry name" value="FIST"/>
    <property type="match status" value="1"/>
</dbReference>
<dbReference type="Pfam" id="PF08495">
    <property type="entry name" value="FIST"/>
    <property type="match status" value="1"/>
</dbReference>